<feature type="chain" id="PRO_5003940479" evidence="1">
    <location>
        <begin position="23"/>
        <end position="274"/>
    </location>
</feature>
<dbReference type="RefSeq" id="WP_015250418.1">
    <property type="nucleotide sequence ID" value="NC_019892.1"/>
</dbReference>
<dbReference type="STRING" id="886293.Sinac_7307"/>
<gene>
    <name evidence="3" type="ordered locus">Sinac_7307</name>
</gene>
<reference evidence="3 4" key="1">
    <citation type="submission" date="2012-02" db="EMBL/GenBank/DDBJ databases">
        <title>Complete sequence of chromosome of Singulisphaera acidiphila DSM 18658.</title>
        <authorList>
            <consortium name="US DOE Joint Genome Institute (JGI-PGF)"/>
            <person name="Lucas S."/>
            <person name="Copeland A."/>
            <person name="Lapidus A."/>
            <person name="Glavina del Rio T."/>
            <person name="Dalin E."/>
            <person name="Tice H."/>
            <person name="Bruce D."/>
            <person name="Goodwin L."/>
            <person name="Pitluck S."/>
            <person name="Peters L."/>
            <person name="Ovchinnikova G."/>
            <person name="Chertkov O."/>
            <person name="Kyrpides N."/>
            <person name="Mavromatis K."/>
            <person name="Ivanova N."/>
            <person name="Brettin T."/>
            <person name="Detter J.C."/>
            <person name="Han C."/>
            <person name="Larimer F."/>
            <person name="Land M."/>
            <person name="Hauser L."/>
            <person name="Markowitz V."/>
            <person name="Cheng J.-F."/>
            <person name="Hugenholtz P."/>
            <person name="Woyke T."/>
            <person name="Wu D."/>
            <person name="Tindall B."/>
            <person name="Pomrenke H."/>
            <person name="Brambilla E."/>
            <person name="Klenk H.-P."/>
            <person name="Eisen J.A."/>
        </authorList>
    </citation>
    <scope>NUCLEOTIDE SEQUENCE [LARGE SCALE GENOMIC DNA]</scope>
    <source>
        <strain evidence="4">ATCC BAA-1392 / DSM 18658 / VKM B-2454 / MOB10</strain>
    </source>
</reference>
<dbReference type="PANTHER" id="PTHR40469:SF2">
    <property type="entry name" value="GALACTOSE-BINDING DOMAIN-LIKE SUPERFAMILY PROTEIN"/>
    <property type="match status" value="1"/>
</dbReference>
<dbReference type="OrthoDB" id="9785923at2"/>
<feature type="domain" description="ThuA-like" evidence="2">
    <location>
        <begin position="29"/>
        <end position="253"/>
    </location>
</feature>
<evidence type="ECO:0000313" key="4">
    <source>
        <dbReference type="Proteomes" id="UP000010798"/>
    </source>
</evidence>
<accession>L0DPP8</accession>
<dbReference type="Proteomes" id="UP000010798">
    <property type="component" value="Chromosome"/>
</dbReference>
<sequence>MRTTQRLLMLALTLSVASSLRAEEKKKNLLVIGQSKGYQHESISTAMVTLYNLGRSAGQWNTYFRTDCTAITKKPLKWGAKNLNDFDAVVFFTDGDLDMDDSQKADLLAFVRDDGKGFIGIHSATITFVSWPDYGKMIGGYFDGHPWGEFAAPLVVEDAAFPGMKHLPRRLVLKDEVYQVKDFSREQVRVLLSLDADKLDLSKKGIHRKDGDFAVIWARTYGKGRVLYNGLGHCEEVWEQPEIQAMWQDQVRWSLGLVPGDATPRPKPALARSQ</sequence>
<keyword evidence="1" id="KW-0732">Signal</keyword>
<keyword evidence="4" id="KW-1185">Reference proteome</keyword>
<name>L0DPP8_SINAD</name>
<feature type="signal peptide" evidence="1">
    <location>
        <begin position="1"/>
        <end position="22"/>
    </location>
</feature>
<dbReference type="KEGG" id="saci:Sinac_7307"/>
<evidence type="ECO:0000256" key="1">
    <source>
        <dbReference type="SAM" id="SignalP"/>
    </source>
</evidence>
<dbReference type="Pfam" id="PF06283">
    <property type="entry name" value="ThuA"/>
    <property type="match status" value="1"/>
</dbReference>
<evidence type="ECO:0000259" key="2">
    <source>
        <dbReference type="Pfam" id="PF06283"/>
    </source>
</evidence>
<dbReference type="AlphaFoldDB" id="L0DPP8"/>
<protein>
    <submittedName>
        <fullName evidence="3">Trehalose utilization</fullName>
    </submittedName>
</protein>
<dbReference type="HOGENOM" id="CLU_057383_1_2_0"/>
<dbReference type="eggNOG" id="COG3828">
    <property type="taxonomic scope" value="Bacteria"/>
</dbReference>
<evidence type="ECO:0000313" key="3">
    <source>
        <dbReference type="EMBL" id="AGA31349.1"/>
    </source>
</evidence>
<dbReference type="EMBL" id="CP003364">
    <property type="protein sequence ID" value="AGA31349.1"/>
    <property type="molecule type" value="Genomic_DNA"/>
</dbReference>
<dbReference type="Gene3D" id="3.40.50.880">
    <property type="match status" value="1"/>
</dbReference>
<dbReference type="InterPro" id="IPR029062">
    <property type="entry name" value="Class_I_gatase-like"/>
</dbReference>
<proteinExistence type="predicted"/>
<organism evidence="3 4">
    <name type="scientific">Singulisphaera acidiphila (strain ATCC BAA-1392 / DSM 18658 / VKM B-2454 / MOB10)</name>
    <dbReference type="NCBI Taxonomy" id="886293"/>
    <lineage>
        <taxon>Bacteria</taxon>
        <taxon>Pseudomonadati</taxon>
        <taxon>Planctomycetota</taxon>
        <taxon>Planctomycetia</taxon>
        <taxon>Isosphaerales</taxon>
        <taxon>Isosphaeraceae</taxon>
        <taxon>Singulisphaera</taxon>
    </lineage>
</organism>
<dbReference type="InterPro" id="IPR029010">
    <property type="entry name" value="ThuA-like"/>
</dbReference>
<dbReference type="SUPFAM" id="SSF52317">
    <property type="entry name" value="Class I glutamine amidotransferase-like"/>
    <property type="match status" value="1"/>
</dbReference>
<dbReference type="PANTHER" id="PTHR40469">
    <property type="entry name" value="SECRETED GLYCOSYL HYDROLASE"/>
    <property type="match status" value="1"/>
</dbReference>